<dbReference type="Proteomes" id="UP001180556">
    <property type="component" value="Unassembled WGS sequence"/>
</dbReference>
<sequence>MTERFTFPHIRACDIRSALSELPELRELAADAGRYGPLWELAEGLDALPRGIAMHPCGVILSNTSLLDRLPVQPTPDGEYPSSRVTMRIHFHPAERTEELYRQLLTVVDGITSRVEPLPADWSACSPVPPTAPFGSKPNQALSPRAPRRRGASFGIPLPCPLVADRQYQRVAAVTVSASGTPCFASCHRLRSTSLRRNNSGGEGEAWHPDNAKLNISPRVRPSR</sequence>
<feature type="domain" description="Bacterial DNA polymerase III alpha subunit NTPase" evidence="2">
    <location>
        <begin position="11"/>
        <end position="79"/>
    </location>
</feature>
<reference evidence="4" key="1">
    <citation type="submission" date="2023-07" db="EMBL/GenBank/DDBJ databases">
        <title>30 novel species of actinomycetes from the DSMZ collection.</title>
        <authorList>
            <person name="Nouioui I."/>
        </authorList>
    </citation>
    <scope>NUCLEOTIDE SEQUENCE [LARGE SCALE GENOMIC DNA]</scope>
    <source>
        <strain evidence="4">DSM 40932</strain>
    </source>
</reference>
<dbReference type="InterPro" id="IPR011708">
    <property type="entry name" value="DNA_pol3_alpha_NTPase_dom"/>
</dbReference>
<evidence type="ECO:0000313" key="3">
    <source>
        <dbReference type="EMBL" id="MDT0493689.1"/>
    </source>
</evidence>
<keyword evidence="4" id="KW-1185">Reference proteome</keyword>
<evidence type="ECO:0000313" key="4">
    <source>
        <dbReference type="Proteomes" id="UP001180556"/>
    </source>
</evidence>
<name>A0ABU2W8Q3_9ACTN</name>
<organism evidence="3 4">
    <name type="scientific">Streptomyces stephensoniae</name>
    <dbReference type="NCBI Taxonomy" id="3375367"/>
    <lineage>
        <taxon>Bacteria</taxon>
        <taxon>Bacillati</taxon>
        <taxon>Actinomycetota</taxon>
        <taxon>Actinomycetes</taxon>
        <taxon>Kitasatosporales</taxon>
        <taxon>Streptomycetaceae</taxon>
        <taxon>Streptomyces</taxon>
    </lineage>
</organism>
<gene>
    <name evidence="3" type="ORF">RM717_24620</name>
</gene>
<evidence type="ECO:0000259" key="2">
    <source>
        <dbReference type="Pfam" id="PF07733"/>
    </source>
</evidence>
<proteinExistence type="predicted"/>
<accession>A0ABU2W8Q3</accession>
<protein>
    <recommendedName>
        <fullName evidence="2">Bacterial DNA polymerase III alpha subunit NTPase domain-containing protein</fullName>
    </recommendedName>
</protein>
<evidence type="ECO:0000256" key="1">
    <source>
        <dbReference type="SAM" id="MobiDB-lite"/>
    </source>
</evidence>
<comment type="caution">
    <text evidence="3">The sequence shown here is derived from an EMBL/GenBank/DDBJ whole genome shotgun (WGS) entry which is preliminary data.</text>
</comment>
<dbReference type="Pfam" id="PF07733">
    <property type="entry name" value="DNA_pol3_alpha"/>
    <property type="match status" value="1"/>
</dbReference>
<feature type="region of interest" description="Disordered" evidence="1">
    <location>
        <begin position="129"/>
        <end position="150"/>
    </location>
</feature>
<dbReference type="EMBL" id="JAVRFG010000036">
    <property type="protein sequence ID" value="MDT0493689.1"/>
    <property type="molecule type" value="Genomic_DNA"/>
</dbReference>
<feature type="region of interest" description="Disordered" evidence="1">
    <location>
        <begin position="196"/>
        <end position="224"/>
    </location>
</feature>